<organism evidence="1 2">
    <name type="scientific">Helicostylum pulchrum</name>
    <dbReference type="NCBI Taxonomy" id="562976"/>
    <lineage>
        <taxon>Eukaryota</taxon>
        <taxon>Fungi</taxon>
        <taxon>Fungi incertae sedis</taxon>
        <taxon>Mucoromycota</taxon>
        <taxon>Mucoromycotina</taxon>
        <taxon>Mucoromycetes</taxon>
        <taxon>Mucorales</taxon>
        <taxon>Mucorineae</taxon>
        <taxon>Mucoraceae</taxon>
        <taxon>Helicostylum</taxon>
    </lineage>
</organism>
<evidence type="ECO:0008006" key="3">
    <source>
        <dbReference type="Google" id="ProtNLM"/>
    </source>
</evidence>
<dbReference type="EMBL" id="BAABUJ010000016">
    <property type="protein sequence ID" value="GAA5800800.1"/>
    <property type="molecule type" value="Genomic_DNA"/>
</dbReference>
<evidence type="ECO:0000313" key="2">
    <source>
        <dbReference type="Proteomes" id="UP001476247"/>
    </source>
</evidence>
<reference evidence="1 2" key="1">
    <citation type="submission" date="2024-04" db="EMBL/GenBank/DDBJ databases">
        <title>genome sequences of Mucor flavus KT1a and Helicostylum pulchrum KT1b strains isolation_sourced from the surface of a dry-aged beef.</title>
        <authorList>
            <person name="Toyotome T."/>
            <person name="Hosono M."/>
            <person name="Torimaru M."/>
            <person name="Fukuda K."/>
            <person name="Mikami N."/>
        </authorList>
    </citation>
    <scope>NUCLEOTIDE SEQUENCE [LARGE SCALE GENOMIC DNA]</scope>
    <source>
        <strain evidence="1 2">KT1b</strain>
    </source>
</reference>
<proteinExistence type="predicted"/>
<gene>
    <name evidence="1" type="ORF">HPULCUR_006239</name>
</gene>
<evidence type="ECO:0000313" key="1">
    <source>
        <dbReference type="EMBL" id="GAA5800800.1"/>
    </source>
</evidence>
<keyword evidence="2" id="KW-1185">Reference proteome</keyword>
<sequence>MKIKKSPSKKLAPLPRQLSDLIKRLETDAESEIPNIVRELDGWSFARGDLFHWVTVLDRFDSILERICNEYNLKEIQTKNFTAETKLVILSIVDLSRILFENCTNRNIYNSSEV</sequence>
<name>A0ABP9Y263_9FUNG</name>
<dbReference type="Proteomes" id="UP001476247">
    <property type="component" value="Unassembled WGS sequence"/>
</dbReference>
<comment type="caution">
    <text evidence="1">The sequence shown here is derived from an EMBL/GenBank/DDBJ whole genome shotgun (WGS) entry which is preliminary data.</text>
</comment>
<accession>A0ABP9Y263</accession>
<protein>
    <recommendedName>
        <fullName evidence="3">DUF908 domain-containing protein</fullName>
    </recommendedName>
</protein>